<evidence type="ECO:0000313" key="10">
    <source>
        <dbReference type="Proteomes" id="UP000050761"/>
    </source>
</evidence>
<keyword evidence="6" id="KW-0472">Membrane</keyword>
<keyword evidence="4" id="KW-1133">Transmembrane helix</keyword>
<evidence type="ECO:0000256" key="3">
    <source>
        <dbReference type="ARBA" id="ARBA00022792"/>
    </source>
</evidence>
<evidence type="ECO:0000256" key="8">
    <source>
        <dbReference type="SAM" id="Coils"/>
    </source>
</evidence>
<dbReference type="AlphaFoldDB" id="A0A3P8GJ68"/>
<evidence type="ECO:0000256" key="4">
    <source>
        <dbReference type="ARBA" id="ARBA00022989"/>
    </source>
</evidence>
<feature type="coiled-coil region" evidence="8">
    <location>
        <begin position="26"/>
        <end position="53"/>
    </location>
</feature>
<protein>
    <recommendedName>
        <fullName evidence="7">MICOS complex subunit MIC60</fullName>
    </recommendedName>
    <alternativeName>
        <fullName evidence="7">Mitofilin</fullName>
    </alternativeName>
</protein>
<evidence type="ECO:0000256" key="5">
    <source>
        <dbReference type="ARBA" id="ARBA00023128"/>
    </source>
</evidence>
<comment type="subunit">
    <text evidence="7">Component of the mitochondrial contact site and cristae organizing system (MICOS) complex.</text>
</comment>
<dbReference type="PANTHER" id="PTHR15415:SF7">
    <property type="entry name" value="MICOS COMPLEX SUBUNIT MIC60"/>
    <property type="match status" value="1"/>
</dbReference>
<dbReference type="OrthoDB" id="10261039at2759"/>
<keyword evidence="8" id="KW-0175">Coiled coil</keyword>
<sequence>KKSVAQTRPDVREEQNIARAIADQREADERIAAERLKLELQRIQQQHDVEVEKAVMEKRSSWEIELEDQLRRTAAAHSEHLEQVIRTQRQLFEIEHNQKVEEAIRLERDLHSREVGAALSRLAGIESALNSRVALDSENRRAKQFWIACHNLMESIKHGNKSGDDMEGRRLPLNDSLSLLKQVTFIVLFIFCIDFFHVSKLCSVRRNLIFTRKDFDLHAETGVRVPPHPVLAQWNGDMGPAPSVQVILDPYAQGSSCYPTYFSPHSVHVIRYTTPNVRQSPALPEGQTTHDGVVHRRSYKRFRTTCLLRLLGGTAITLTSSCSPAFLTQPRMAAVSPCPK</sequence>
<name>A0A3P8GJ68_HELPZ</name>
<dbReference type="GO" id="GO:0042407">
    <property type="term" value="P:cristae formation"/>
    <property type="evidence" value="ECO:0007669"/>
    <property type="project" value="TreeGrafter"/>
</dbReference>
<evidence type="ECO:0000313" key="11">
    <source>
        <dbReference type="WBParaSite" id="HPBE_0002217401-mRNA-1"/>
    </source>
</evidence>
<evidence type="ECO:0000256" key="1">
    <source>
        <dbReference type="ARBA" id="ARBA00010877"/>
    </source>
</evidence>
<evidence type="ECO:0000256" key="2">
    <source>
        <dbReference type="ARBA" id="ARBA00022692"/>
    </source>
</evidence>
<dbReference type="Proteomes" id="UP000050761">
    <property type="component" value="Unassembled WGS sequence"/>
</dbReference>
<dbReference type="GO" id="GO:0061617">
    <property type="term" value="C:MICOS complex"/>
    <property type="evidence" value="ECO:0007669"/>
    <property type="project" value="TreeGrafter"/>
</dbReference>
<comment type="subcellular location">
    <subcellularLocation>
        <location evidence="7">Mitochondrion inner membrane</location>
        <topology evidence="7">Single-pass membrane protein</topology>
    </subcellularLocation>
</comment>
<dbReference type="PANTHER" id="PTHR15415">
    <property type="entry name" value="MITOFILIN"/>
    <property type="match status" value="1"/>
</dbReference>
<dbReference type="InterPro" id="IPR019133">
    <property type="entry name" value="MIC60"/>
</dbReference>
<feature type="non-terminal residue" evidence="9">
    <location>
        <position position="1"/>
    </location>
</feature>
<evidence type="ECO:0000256" key="7">
    <source>
        <dbReference type="RuleBase" id="RU363000"/>
    </source>
</evidence>
<evidence type="ECO:0000313" key="9">
    <source>
        <dbReference type="EMBL" id="VDP30866.1"/>
    </source>
</evidence>
<organism evidence="9">
    <name type="scientific">Heligmosomoides polygyrus</name>
    <name type="common">Parasitic roundworm</name>
    <dbReference type="NCBI Taxonomy" id="6339"/>
    <lineage>
        <taxon>Eukaryota</taxon>
        <taxon>Metazoa</taxon>
        <taxon>Ecdysozoa</taxon>
        <taxon>Nematoda</taxon>
        <taxon>Chromadorea</taxon>
        <taxon>Rhabditida</taxon>
        <taxon>Rhabditina</taxon>
        <taxon>Rhabditomorpha</taxon>
        <taxon>Strongyloidea</taxon>
        <taxon>Heligmosomidae</taxon>
        <taxon>Heligmosomoides</taxon>
    </lineage>
</organism>
<dbReference type="Pfam" id="PF09731">
    <property type="entry name" value="Mitofilin"/>
    <property type="match status" value="1"/>
</dbReference>
<keyword evidence="10" id="KW-1185">Reference proteome</keyword>
<comment type="similarity">
    <text evidence="1 7">Belongs to the MICOS complex subunit Mic60 family.</text>
</comment>
<comment type="function">
    <text evidence="7">Component of the MICOS complex, a large protein complex of the mitochondrial inner membrane that plays crucial roles in the maintenance of crista junctions, inner membrane architecture, and formation of contact sites to the outer membrane.</text>
</comment>
<dbReference type="WBParaSite" id="HPBE_0002217401-mRNA-1">
    <property type="protein sequence ID" value="HPBE_0002217401-mRNA-1"/>
    <property type="gene ID" value="HPBE_0002217401"/>
</dbReference>
<keyword evidence="5 7" id="KW-0496">Mitochondrion</keyword>
<dbReference type="EMBL" id="UZAH01033721">
    <property type="protein sequence ID" value="VDP30866.1"/>
    <property type="molecule type" value="Genomic_DNA"/>
</dbReference>
<reference evidence="9 10" key="1">
    <citation type="submission" date="2018-11" db="EMBL/GenBank/DDBJ databases">
        <authorList>
            <consortium name="Pathogen Informatics"/>
        </authorList>
    </citation>
    <scope>NUCLEOTIDE SEQUENCE [LARGE SCALE GENOMIC DNA]</scope>
</reference>
<gene>
    <name evidence="9" type="ORF">HPBE_LOCUS22173</name>
</gene>
<accession>A0A3P8GJ68</accession>
<proteinExistence type="inferred from homology"/>
<evidence type="ECO:0000256" key="6">
    <source>
        <dbReference type="ARBA" id="ARBA00023136"/>
    </source>
</evidence>
<keyword evidence="2 7" id="KW-0812">Transmembrane</keyword>
<keyword evidence="3 7" id="KW-0999">Mitochondrion inner membrane</keyword>
<reference evidence="11" key="2">
    <citation type="submission" date="2019-09" db="UniProtKB">
        <authorList>
            <consortium name="WormBaseParasite"/>
        </authorList>
    </citation>
    <scope>IDENTIFICATION</scope>
</reference>